<evidence type="ECO:0000256" key="1">
    <source>
        <dbReference type="SAM" id="MobiDB-lite"/>
    </source>
</evidence>
<dbReference type="EMBL" id="VSSQ01001887">
    <property type="protein sequence ID" value="MPM11840.1"/>
    <property type="molecule type" value="Genomic_DNA"/>
</dbReference>
<feature type="region of interest" description="Disordered" evidence="1">
    <location>
        <begin position="35"/>
        <end position="174"/>
    </location>
</feature>
<name>A0A644X6Q1_9ZZZZ</name>
<gene>
    <name evidence="2" type="ORF">SDC9_58191</name>
</gene>
<feature type="region of interest" description="Disordered" evidence="1">
    <location>
        <begin position="393"/>
        <end position="421"/>
    </location>
</feature>
<feature type="compositionally biased region" description="Basic and acidic residues" evidence="1">
    <location>
        <begin position="347"/>
        <end position="360"/>
    </location>
</feature>
<feature type="compositionally biased region" description="Basic and acidic residues" evidence="1">
    <location>
        <begin position="49"/>
        <end position="98"/>
    </location>
</feature>
<reference evidence="2" key="1">
    <citation type="submission" date="2019-08" db="EMBL/GenBank/DDBJ databases">
        <authorList>
            <person name="Kucharzyk K."/>
            <person name="Murdoch R.W."/>
            <person name="Higgins S."/>
            <person name="Loffler F."/>
        </authorList>
    </citation>
    <scope>NUCLEOTIDE SEQUENCE</scope>
</reference>
<feature type="compositionally biased region" description="Basic and acidic residues" evidence="1">
    <location>
        <begin position="447"/>
        <end position="471"/>
    </location>
</feature>
<organism evidence="2">
    <name type="scientific">bioreactor metagenome</name>
    <dbReference type="NCBI Taxonomy" id="1076179"/>
    <lineage>
        <taxon>unclassified sequences</taxon>
        <taxon>metagenomes</taxon>
        <taxon>ecological metagenomes</taxon>
    </lineage>
</organism>
<accession>A0A644X6Q1</accession>
<feature type="compositionally biased region" description="Low complexity" evidence="1">
    <location>
        <begin position="121"/>
        <end position="130"/>
    </location>
</feature>
<evidence type="ECO:0000313" key="2">
    <source>
        <dbReference type="EMBL" id="MPM11840.1"/>
    </source>
</evidence>
<sequence length="603" mass="65012">MFPFCFSSASGLSPFPVSSDSLHCITPGVSICRPASVQGSSVRPDVEDDDRRRHQEKADRNGTFHDGQGIHHEELGYLAKVELEHRSQDESEDHRGEGDLCLDEPVAHKPEEENSPDVEDPVAVPDGADAAQDDDDGQKVVLGDAQDLREDPESQEFDHEHGEGGDDHGDEDAVDCGAALCENQRPGGDVVDHESSEQHGGDCVPRYSQGEEGDHGTSYGRVVGGFGRHHAVENACPELFGVPGAVLCGCVGKHAGDSAPDSRKNADADADEGRPDHVEELAAEFPEGEAEAPDFDVLPDVVADVFSDLFGEPHHFRDGKDADEEDKQLEARRKLNETEGVPGLRVDGGEPHRGPDRSEDGADEPLGQVAAAEGDDHGKREDGKSAVFVCAELDGHPGQQGGDDHQHPDAQHCPEKGKDDARAESLAGLALFRHGASVETRGHRGGRARDVQEDGRNESSRDAADVERHQSGDALYGRHGVGHGQEHDHGHGGREPGDGPEYDPHRHAGENQQKDERVQGNAGKSCPDGRSHADASSQKPRMPFGRRTPMSFTKMKSIKTAKKIATRKAGIGLLFPGGVRMRIWAKMNRADMIVKPTEESRTE</sequence>
<proteinExistence type="predicted"/>
<feature type="region of interest" description="Disordered" evidence="1">
    <location>
        <begin position="256"/>
        <end position="276"/>
    </location>
</feature>
<feature type="compositionally biased region" description="Basic and acidic residues" evidence="1">
    <location>
        <begin position="402"/>
        <end position="421"/>
    </location>
</feature>
<feature type="compositionally biased region" description="Basic and acidic residues" evidence="1">
    <location>
        <begin position="484"/>
        <end position="518"/>
    </location>
</feature>
<feature type="compositionally biased region" description="Basic and acidic residues" evidence="1">
    <location>
        <begin position="146"/>
        <end position="167"/>
    </location>
</feature>
<protein>
    <submittedName>
        <fullName evidence="2">Uncharacterized protein</fullName>
    </submittedName>
</protein>
<dbReference type="AlphaFoldDB" id="A0A644X6Q1"/>
<feature type="region of interest" description="Disordered" evidence="1">
    <location>
        <begin position="437"/>
        <end position="550"/>
    </location>
</feature>
<feature type="region of interest" description="Disordered" evidence="1">
    <location>
        <begin position="333"/>
        <end position="366"/>
    </location>
</feature>
<comment type="caution">
    <text evidence="2">The sequence shown here is derived from an EMBL/GenBank/DDBJ whole genome shotgun (WGS) entry which is preliminary data.</text>
</comment>